<sequence length="89" mass="10151">MMNLKGTVHQIKILKISDQPLVYFQLNDFHCLIATHALNFLADVAIGSTIRIAGYYNSRKQFIVKKYSLLGKSQIVIAFENSLYPPKHI</sequence>
<keyword evidence="2" id="KW-1185">Reference proteome</keyword>
<accession>A0A679I8G9</accession>
<dbReference type="Proteomes" id="UP000502998">
    <property type="component" value="Chromosome"/>
</dbReference>
<dbReference type="EMBL" id="AP022822">
    <property type="protein sequence ID" value="BCA85878.1"/>
    <property type="molecule type" value="Genomic_DNA"/>
</dbReference>
<dbReference type="AlphaFoldDB" id="A0A679I8G9"/>
<evidence type="ECO:0000313" key="2">
    <source>
        <dbReference type="Proteomes" id="UP000502998"/>
    </source>
</evidence>
<evidence type="ECO:0000313" key="1">
    <source>
        <dbReference type="EMBL" id="BCA85878.1"/>
    </source>
</evidence>
<organism evidence="1 2">
    <name type="scientific">Enterococcus saigonensis</name>
    <dbReference type="NCBI Taxonomy" id="1805431"/>
    <lineage>
        <taxon>Bacteria</taxon>
        <taxon>Bacillati</taxon>
        <taxon>Bacillota</taxon>
        <taxon>Bacilli</taxon>
        <taxon>Lactobacillales</taxon>
        <taxon>Enterococcaceae</taxon>
        <taxon>Enterococcus</taxon>
    </lineage>
</organism>
<name>A0A679I8G9_9ENTE</name>
<dbReference type="RefSeq" id="WP_173103106.1">
    <property type="nucleotide sequence ID" value="NZ_AP022822.1"/>
</dbReference>
<proteinExistence type="predicted"/>
<gene>
    <name evidence="1" type="ORF">EsVE80_14010</name>
</gene>
<reference evidence="1 2" key="1">
    <citation type="submission" date="2020-02" db="EMBL/GenBank/DDBJ databases">
        <title>Characterization of vanA genotype vancomycin-resistant Enterococcus saigonensis VE80.</title>
        <authorList>
            <person name="Harada T."/>
            <person name="Motooka D."/>
            <person name="Nakamura S."/>
            <person name="Yamamoto Y."/>
            <person name="Kawahara R."/>
            <person name="Kawatsu K."/>
        </authorList>
    </citation>
    <scope>NUCLEOTIDE SEQUENCE [LARGE SCALE GENOMIC DNA]</scope>
    <source>
        <strain evidence="1 2">VE80</strain>
    </source>
</reference>
<dbReference type="KEGG" id="esg:EsVE80_14010"/>
<protein>
    <submittedName>
        <fullName evidence="1">Uncharacterized protein</fullName>
    </submittedName>
</protein>